<reference evidence="2" key="2">
    <citation type="journal article" date="2023" name="Plants (Basel)">
        <title>Annotation of the Turnera subulata (Passifloraceae) Draft Genome Reveals the S-Locus Evolved after the Divergence of Turneroideae from Passifloroideae in a Stepwise Manner.</title>
        <authorList>
            <person name="Henning P.M."/>
            <person name="Roalson E.H."/>
            <person name="Mir W."/>
            <person name="McCubbin A.G."/>
            <person name="Shore J.S."/>
        </authorList>
    </citation>
    <scope>NUCLEOTIDE SEQUENCE</scope>
    <source>
        <strain evidence="2">F60SS</strain>
    </source>
</reference>
<dbReference type="SUPFAM" id="SSF54529">
    <property type="entry name" value="Mitochondrial glycoprotein MAM33-like"/>
    <property type="match status" value="1"/>
</dbReference>
<dbReference type="PANTHER" id="PTHR10826">
    <property type="entry name" value="COMPLEMENT COMPONENT 1"/>
    <property type="match status" value="1"/>
</dbReference>
<feature type="region of interest" description="Disordered" evidence="1">
    <location>
        <begin position="1"/>
        <end position="52"/>
    </location>
</feature>
<evidence type="ECO:0008006" key="4">
    <source>
        <dbReference type="Google" id="ProtNLM"/>
    </source>
</evidence>
<name>A0A9Q0FAE0_9ROSI</name>
<gene>
    <name evidence="2" type="ORF">Tsubulata_024437</name>
</gene>
<dbReference type="Gene3D" id="3.10.280.10">
    <property type="entry name" value="Mitochondrial glycoprotein"/>
    <property type="match status" value="1"/>
</dbReference>
<evidence type="ECO:0000313" key="2">
    <source>
        <dbReference type="EMBL" id="KAJ4827135.1"/>
    </source>
</evidence>
<evidence type="ECO:0000313" key="3">
    <source>
        <dbReference type="Proteomes" id="UP001141552"/>
    </source>
</evidence>
<organism evidence="2 3">
    <name type="scientific">Turnera subulata</name>
    <dbReference type="NCBI Taxonomy" id="218843"/>
    <lineage>
        <taxon>Eukaryota</taxon>
        <taxon>Viridiplantae</taxon>
        <taxon>Streptophyta</taxon>
        <taxon>Embryophyta</taxon>
        <taxon>Tracheophyta</taxon>
        <taxon>Spermatophyta</taxon>
        <taxon>Magnoliopsida</taxon>
        <taxon>eudicotyledons</taxon>
        <taxon>Gunneridae</taxon>
        <taxon>Pentapetalae</taxon>
        <taxon>rosids</taxon>
        <taxon>fabids</taxon>
        <taxon>Malpighiales</taxon>
        <taxon>Passifloraceae</taxon>
        <taxon>Turnera</taxon>
    </lineage>
</organism>
<evidence type="ECO:0000256" key="1">
    <source>
        <dbReference type="SAM" id="MobiDB-lite"/>
    </source>
</evidence>
<dbReference type="InterPro" id="IPR003428">
    <property type="entry name" value="MAM33"/>
</dbReference>
<dbReference type="InterPro" id="IPR036561">
    <property type="entry name" value="MAM33_sf"/>
</dbReference>
<dbReference type="OrthoDB" id="278212at2759"/>
<dbReference type="GO" id="GO:0005759">
    <property type="term" value="C:mitochondrial matrix"/>
    <property type="evidence" value="ECO:0007669"/>
    <property type="project" value="InterPro"/>
</dbReference>
<dbReference type="Proteomes" id="UP001141552">
    <property type="component" value="Unassembled WGS sequence"/>
</dbReference>
<protein>
    <recommendedName>
        <fullName evidence="4">Mitochondrial glycoprotein</fullName>
    </recommendedName>
</protein>
<dbReference type="PANTHER" id="PTHR10826:SF14">
    <property type="entry name" value="MITOCHONDRIAL GLYCOPROTEIN FAMILY PROTEIN"/>
    <property type="match status" value="1"/>
</dbReference>
<accession>A0A9Q0FAE0</accession>
<proteinExistence type="predicted"/>
<dbReference type="EMBL" id="JAKUCV010006482">
    <property type="protein sequence ID" value="KAJ4827135.1"/>
    <property type="molecule type" value="Genomic_DNA"/>
</dbReference>
<dbReference type="AlphaFoldDB" id="A0A9Q0FAE0"/>
<sequence length="240" mass="27960">MARLIMQRTAKRSLLLPSSPPPPPQLHHFNPLPSLSRPHSTTPPPHQNTHSPLQSNILRILHKEVDYHHQYAPPHQPPTTIGSFTVQDRPGEQWMTMRSNHKNAREEIKLEVTMFDGCVAVPKYGEDSDAEDVRLHMTVLVDVIKEEGGDVLEFLCSAWADRIEIQKVYLLPRVKVPGMPYLGPDFRSLNREVQKRLEEYLEERGVNDELAFFLHEFMMNKDRVELIRWFEKIKNFVDEK</sequence>
<reference evidence="2" key="1">
    <citation type="submission" date="2022-02" db="EMBL/GenBank/DDBJ databases">
        <authorList>
            <person name="Henning P.M."/>
            <person name="McCubbin A.G."/>
            <person name="Shore J.S."/>
        </authorList>
    </citation>
    <scope>NUCLEOTIDE SEQUENCE</scope>
    <source>
        <strain evidence="2">F60SS</strain>
        <tissue evidence="2">Leaves</tissue>
    </source>
</reference>
<keyword evidence="3" id="KW-1185">Reference proteome</keyword>
<comment type="caution">
    <text evidence="2">The sequence shown here is derived from an EMBL/GenBank/DDBJ whole genome shotgun (WGS) entry which is preliminary data.</text>
</comment>
<dbReference type="Pfam" id="PF02330">
    <property type="entry name" value="MAM33"/>
    <property type="match status" value="1"/>
</dbReference>